<keyword evidence="18" id="KW-1185">Reference proteome</keyword>
<proteinExistence type="inferred from homology"/>
<dbReference type="Pfam" id="PF00173">
    <property type="entry name" value="Cyt-b5"/>
    <property type="match status" value="1"/>
</dbReference>
<dbReference type="Proteomes" id="UP001328107">
    <property type="component" value="Unassembled WGS sequence"/>
</dbReference>
<dbReference type="GO" id="GO:0006633">
    <property type="term" value="P:fatty acid biosynthetic process"/>
    <property type="evidence" value="ECO:0007669"/>
    <property type="project" value="UniProtKB-KW"/>
</dbReference>
<keyword evidence="14" id="KW-0275">Fatty acid biosynthesis</keyword>
<name>A0AAN5I587_9BILA</name>
<organism evidence="17 18">
    <name type="scientific">Pristionchus mayeri</name>
    <dbReference type="NCBI Taxonomy" id="1317129"/>
    <lineage>
        <taxon>Eukaryota</taxon>
        <taxon>Metazoa</taxon>
        <taxon>Ecdysozoa</taxon>
        <taxon>Nematoda</taxon>
        <taxon>Chromadorea</taxon>
        <taxon>Rhabditida</taxon>
        <taxon>Rhabditina</taxon>
        <taxon>Diplogasteromorpha</taxon>
        <taxon>Diplogasteroidea</taxon>
        <taxon>Neodiplogasteridae</taxon>
        <taxon>Pristionchus</taxon>
    </lineage>
</organism>
<dbReference type="InterPro" id="IPR036400">
    <property type="entry name" value="Cyt_B5-like_heme/steroid_sf"/>
</dbReference>
<evidence type="ECO:0000313" key="17">
    <source>
        <dbReference type="EMBL" id="GMR51959.1"/>
    </source>
</evidence>
<evidence type="ECO:0000256" key="3">
    <source>
        <dbReference type="ARBA" id="ARBA00005747"/>
    </source>
</evidence>
<evidence type="ECO:0000256" key="11">
    <source>
        <dbReference type="ARBA" id="ARBA00023002"/>
    </source>
</evidence>
<dbReference type="AlphaFoldDB" id="A0AAN5I587"/>
<keyword evidence="4" id="KW-0444">Lipid biosynthesis</keyword>
<comment type="subcellular location">
    <subcellularLocation>
        <location evidence="2">Endoplasmic reticulum membrane</location>
        <topology evidence="2">Multi-pass membrane protein</topology>
    </subcellularLocation>
</comment>
<evidence type="ECO:0000256" key="4">
    <source>
        <dbReference type="ARBA" id="ARBA00022516"/>
    </source>
</evidence>
<evidence type="ECO:0000313" key="18">
    <source>
        <dbReference type="Proteomes" id="UP001328107"/>
    </source>
</evidence>
<sequence length="313" mass="35736">NSEKTNENNNDSPLVYMDGSLHDITAFAPRHPGGSKILHKVAGKEIGEYMRGEHIEGIRHAHSEAAYKILRKYAVSNSHEVDPLLASGRGILCQIGSLGDKYWPWIHQPYDGKMRIFDSDILETFTNTKWWMIPILWLPVAALFSIISLSHLSEDLGMVSGVIRWAICFTLGLLVWTMTEYIMHRFLFHFVPSPGSTIQIAFHFLLHGIHHKTPMDNDRLVLPPALGVSFFYIFYSIYTRILPWPIVCAFLSGKTVGYVAYDCTHYYLHQGTPKPGTFRHAQKVYHNTHHYKDSHEAYGVTSPLWDYVFSTVG</sequence>
<evidence type="ECO:0000256" key="6">
    <source>
        <dbReference type="ARBA" id="ARBA00022723"/>
    </source>
</evidence>
<dbReference type="Gene3D" id="3.10.120.10">
    <property type="entry name" value="Cytochrome b5-like heme/steroid binding domain"/>
    <property type="match status" value="1"/>
</dbReference>
<keyword evidence="12" id="KW-0443">Lipid metabolism</keyword>
<comment type="caution">
    <text evidence="17">The sequence shown here is derived from an EMBL/GenBank/DDBJ whole genome shotgun (WGS) entry which is preliminary data.</text>
</comment>
<feature type="non-terminal residue" evidence="17">
    <location>
        <position position="313"/>
    </location>
</feature>
<dbReference type="InterPro" id="IPR006694">
    <property type="entry name" value="Fatty_acid_hydroxylase"/>
</dbReference>
<dbReference type="PANTHER" id="PTHR12863">
    <property type="entry name" value="FATTY ACID HYDROXYLASE"/>
    <property type="match status" value="1"/>
</dbReference>
<dbReference type="PANTHER" id="PTHR12863:SF1">
    <property type="entry name" value="FATTY ACID 2-HYDROXYLASE"/>
    <property type="match status" value="1"/>
</dbReference>
<feature type="transmembrane region" description="Helical" evidence="15">
    <location>
        <begin position="162"/>
        <end position="179"/>
    </location>
</feature>
<keyword evidence="5 15" id="KW-0812">Transmembrane</keyword>
<protein>
    <recommendedName>
        <fullName evidence="16">Cytochrome b5 heme-binding domain-containing protein</fullName>
    </recommendedName>
</protein>
<dbReference type="GO" id="GO:0005789">
    <property type="term" value="C:endoplasmic reticulum membrane"/>
    <property type="evidence" value="ECO:0007669"/>
    <property type="project" value="UniProtKB-SubCell"/>
</dbReference>
<keyword evidence="7" id="KW-0256">Endoplasmic reticulum</keyword>
<keyword evidence="13 15" id="KW-0472">Membrane</keyword>
<evidence type="ECO:0000256" key="13">
    <source>
        <dbReference type="ARBA" id="ARBA00023136"/>
    </source>
</evidence>
<comment type="cofactor">
    <cofactor evidence="1">
        <name>Zn(2+)</name>
        <dbReference type="ChEBI" id="CHEBI:29105"/>
    </cofactor>
</comment>
<evidence type="ECO:0000256" key="1">
    <source>
        <dbReference type="ARBA" id="ARBA00001947"/>
    </source>
</evidence>
<keyword evidence="8" id="KW-0276">Fatty acid metabolism</keyword>
<dbReference type="InterPro" id="IPR014430">
    <property type="entry name" value="Scs7"/>
</dbReference>
<evidence type="ECO:0000256" key="15">
    <source>
        <dbReference type="SAM" id="Phobius"/>
    </source>
</evidence>
<evidence type="ECO:0000256" key="10">
    <source>
        <dbReference type="ARBA" id="ARBA00022989"/>
    </source>
</evidence>
<feature type="transmembrane region" description="Helical" evidence="15">
    <location>
        <begin position="130"/>
        <end position="150"/>
    </location>
</feature>
<feature type="domain" description="Cytochrome b5 heme-binding" evidence="16">
    <location>
        <begin position="1"/>
        <end position="79"/>
    </location>
</feature>
<comment type="similarity">
    <text evidence="3">Belongs to the sterol desaturase family. SCS7 subfamily.</text>
</comment>
<reference evidence="18" key="1">
    <citation type="submission" date="2022-10" db="EMBL/GenBank/DDBJ databases">
        <title>Genome assembly of Pristionchus species.</title>
        <authorList>
            <person name="Yoshida K."/>
            <person name="Sommer R.J."/>
        </authorList>
    </citation>
    <scope>NUCLEOTIDE SEQUENCE [LARGE SCALE GENOMIC DNA]</scope>
    <source>
        <strain evidence="18">RS5460</strain>
    </source>
</reference>
<dbReference type="SMART" id="SM01117">
    <property type="entry name" value="Cyt-b5"/>
    <property type="match status" value="1"/>
</dbReference>
<evidence type="ECO:0000256" key="9">
    <source>
        <dbReference type="ARBA" id="ARBA00022833"/>
    </source>
</evidence>
<evidence type="ECO:0000256" key="7">
    <source>
        <dbReference type="ARBA" id="ARBA00022824"/>
    </source>
</evidence>
<evidence type="ECO:0000256" key="2">
    <source>
        <dbReference type="ARBA" id="ARBA00004477"/>
    </source>
</evidence>
<evidence type="ECO:0000259" key="16">
    <source>
        <dbReference type="PROSITE" id="PS50255"/>
    </source>
</evidence>
<keyword evidence="6" id="KW-0479">Metal-binding</keyword>
<evidence type="ECO:0000256" key="12">
    <source>
        <dbReference type="ARBA" id="ARBA00023098"/>
    </source>
</evidence>
<keyword evidence="10 15" id="KW-1133">Transmembrane helix</keyword>
<dbReference type="GO" id="GO:0005506">
    <property type="term" value="F:iron ion binding"/>
    <property type="evidence" value="ECO:0007669"/>
    <property type="project" value="InterPro"/>
</dbReference>
<keyword evidence="9" id="KW-0862">Zinc</keyword>
<dbReference type="EMBL" id="BTRK01000005">
    <property type="protein sequence ID" value="GMR51959.1"/>
    <property type="molecule type" value="Genomic_DNA"/>
</dbReference>
<evidence type="ECO:0000256" key="8">
    <source>
        <dbReference type="ARBA" id="ARBA00022832"/>
    </source>
</evidence>
<keyword evidence="11" id="KW-0560">Oxidoreductase</keyword>
<accession>A0AAN5I587</accession>
<dbReference type="Pfam" id="PF04116">
    <property type="entry name" value="FA_hydroxylase"/>
    <property type="match status" value="1"/>
</dbReference>
<dbReference type="GO" id="GO:0080132">
    <property type="term" value="F:fatty acid 2-hydroxylase activity"/>
    <property type="evidence" value="ECO:0007669"/>
    <property type="project" value="InterPro"/>
</dbReference>
<evidence type="ECO:0000256" key="14">
    <source>
        <dbReference type="ARBA" id="ARBA00023160"/>
    </source>
</evidence>
<dbReference type="InterPro" id="IPR001199">
    <property type="entry name" value="Cyt_B5-like_heme/steroid-bd"/>
</dbReference>
<evidence type="ECO:0000256" key="5">
    <source>
        <dbReference type="ARBA" id="ARBA00022692"/>
    </source>
</evidence>
<feature type="non-terminal residue" evidence="17">
    <location>
        <position position="1"/>
    </location>
</feature>
<feature type="transmembrane region" description="Helical" evidence="15">
    <location>
        <begin position="186"/>
        <end position="209"/>
    </location>
</feature>
<feature type="transmembrane region" description="Helical" evidence="15">
    <location>
        <begin position="221"/>
        <end position="238"/>
    </location>
</feature>
<dbReference type="SUPFAM" id="SSF55856">
    <property type="entry name" value="Cytochrome b5-like heme/steroid binding domain"/>
    <property type="match status" value="1"/>
</dbReference>
<gene>
    <name evidence="17" type="ORF">PMAYCL1PPCAC_22154</name>
</gene>
<dbReference type="PROSITE" id="PS50255">
    <property type="entry name" value="CYTOCHROME_B5_2"/>
    <property type="match status" value="1"/>
</dbReference>